<evidence type="ECO:0008006" key="3">
    <source>
        <dbReference type="Google" id="ProtNLM"/>
    </source>
</evidence>
<dbReference type="InterPro" id="IPR011050">
    <property type="entry name" value="Pectin_lyase_fold/virulence"/>
</dbReference>
<dbReference type="InterPro" id="IPR012334">
    <property type="entry name" value="Pectin_lyas_fold"/>
</dbReference>
<protein>
    <recommendedName>
        <fullName evidence="3">Pectate lyase superfamily protein</fullName>
    </recommendedName>
</protein>
<evidence type="ECO:0000313" key="1">
    <source>
        <dbReference type="EMBL" id="SFA42228.1"/>
    </source>
</evidence>
<dbReference type="Gene3D" id="2.160.20.10">
    <property type="entry name" value="Single-stranded right-handed beta-helix, Pectin lyase-like"/>
    <property type="match status" value="1"/>
</dbReference>
<dbReference type="EMBL" id="FOJM01000003">
    <property type="protein sequence ID" value="SFA42228.1"/>
    <property type="molecule type" value="Genomic_DNA"/>
</dbReference>
<gene>
    <name evidence="1" type="ORF">SAMN04488511_10318</name>
</gene>
<dbReference type="STRING" id="332999.SAMN04488511_10318"/>
<dbReference type="OrthoDB" id="606446at2"/>
<evidence type="ECO:0000313" key="2">
    <source>
        <dbReference type="Proteomes" id="UP000198836"/>
    </source>
</evidence>
<reference evidence="2" key="1">
    <citation type="submission" date="2016-10" db="EMBL/GenBank/DDBJ databases">
        <authorList>
            <person name="Varghese N."/>
            <person name="Submissions S."/>
        </authorList>
    </citation>
    <scope>NUCLEOTIDE SEQUENCE [LARGE SCALE GENOMIC DNA]</scope>
    <source>
        <strain evidence="2">DSM 18130</strain>
    </source>
</reference>
<dbReference type="SUPFAM" id="SSF51126">
    <property type="entry name" value="Pectin lyase-like"/>
    <property type="match status" value="1"/>
</dbReference>
<proteinExistence type="predicted"/>
<dbReference type="AlphaFoldDB" id="A0A1I0SRQ8"/>
<keyword evidence="2" id="KW-1185">Reference proteome</keyword>
<sequence length="494" mass="53377">MSVINPTSAKKGVFHLIVPLILVLLCNCNCGASNKVLTLRYFGAKGDGKTNDTKAFLKALKAAQDMDVVLSGENLTYVITGQQNLALKKMVLKGLTVKIFGSNAQLALNINCNNVSIDQLKIIGSRGQSVENWKVFGKEHHINSIMPSNADVILINATRKDAKINIAHVEAINIHARSCITVITLGDVELSNVSFRNISNKTIHVYHTLDDGKTVGGSTHLKNATAVDVGILPKVILVNGKSYLTSAGLYMPQESFNFIVSFGTYYAYHIKVNNYGSTGLTADRNEYFEADLVNINNSSNQTYSNNSSAALWFEACKKVRVISASLSIDDRGPRDLDFDSSALHIFGNNSSVIIDTLTIKGGKKTVLNKGIRGSLAGENNIKLGNVTVQGNYKNAGIAFGILDTGNKSSINIAHLNLVGNKANFHGINKVEIAAVNGTYKNEEVNFYIDDAGTGTEKLSIGKTNITNFGLSKNIRNFSVGQNLSKTGIDIKRIN</sequence>
<organism evidence="1 2">
    <name type="scientific">Pedobacter suwonensis</name>
    <dbReference type="NCBI Taxonomy" id="332999"/>
    <lineage>
        <taxon>Bacteria</taxon>
        <taxon>Pseudomonadati</taxon>
        <taxon>Bacteroidota</taxon>
        <taxon>Sphingobacteriia</taxon>
        <taxon>Sphingobacteriales</taxon>
        <taxon>Sphingobacteriaceae</taxon>
        <taxon>Pedobacter</taxon>
    </lineage>
</organism>
<name>A0A1I0SRQ8_9SPHI</name>
<accession>A0A1I0SRQ8</accession>
<dbReference type="Proteomes" id="UP000198836">
    <property type="component" value="Unassembled WGS sequence"/>
</dbReference>
<dbReference type="RefSeq" id="WP_090980760.1">
    <property type="nucleotide sequence ID" value="NZ_FOJM01000003.1"/>
</dbReference>